<dbReference type="Proteomes" id="UP000037035">
    <property type="component" value="Unassembled WGS sequence"/>
</dbReference>
<feature type="compositionally biased region" description="Basic and acidic residues" evidence="1">
    <location>
        <begin position="1"/>
        <end position="24"/>
    </location>
</feature>
<feature type="compositionally biased region" description="Polar residues" evidence="1">
    <location>
        <begin position="28"/>
        <end position="43"/>
    </location>
</feature>
<evidence type="ECO:0000256" key="1">
    <source>
        <dbReference type="SAM" id="MobiDB-lite"/>
    </source>
</evidence>
<sequence length="379" mass="43709">MESNKKSDEDIDKLGSREINDSKLKKNYQGNQKDCQPSGQMSKQGRPVNKNNSKEVILEEYEHVSSPEYDRISRSPGMNWSCTYKCHNLTQMCERHLDSKYKSVQASLKIPEICINFHRSSTFGPAHSSLTLPQYLPPVIPTSFQPSKLIQVSLSLPLLCVKTAITGGEIDHFSLQNWTQNSNRQSQDIFQHSGQTISKYLNGFPKYTGTLAQISENIPLPLKSTFFIFSHPSFSPCHKTAAYRSCKEFLSQIFMAYCNLNMNFTYLFVGWEEKAHNARVLNDTQLADLPIPHCHFYLADVIYRLDWSKQKLVKVLFNITSKLDCLIWDIKLNINTKQLIYCLNQKSRIQKHLSKILRKFNSNQEQCQIGMWQKYVATV</sequence>
<accession>A0A0L6VHL1</accession>
<organism evidence="2 3">
    <name type="scientific">Puccinia sorghi</name>
    <dbReference type="NCBI Taxonomy" id="27349"/>
    <lineage>
        <taxon>Eukaryota</taxon>
        <taxon>Fungi</taxon>
        <taxon>Dikarya</taxon>
        <taxon>Basidiomycota</taxon>
        <taxon>Pucciniomycotina</taxon>
        <taxon>Pucciniomycetes</taxon>
        <taxon>Pucciniales</taxon>
        <taxon>Pucciniaceae</taxon>
        <taxon>Puccinia</taxon>
    </lineage>
</organism>
<protein>
    <submittedName>
        <fullName evidence="2">Uncharacterized protein</fullName>
    </submittedName>
</protein>
<gene>
    <name evidence="2" type="ORF">VP01_158g12</name>
</gene>
<evidence type="ECO:0000313" key="3">
    <source>
        <dbReference type="Proteomes" id="UP000037035"/>
    </source>
</evidence>
<comment type="caution">
    <text evidence="2">The sequence shown here is derived from an EMBL/GenBank/DDBJ whole genome shotgun (WGS) entry which is preliminary data.</text>
</comment>
<feature type="region of interest" description="Disordered" evidence="1">
    <location>
        <begin position="1"/>
        <end position="52"/>
    </location>
</feature>
<dbReference type="EMBL" id="LAVV01006381">
    <property type="protein sequence ID" value="KNZ60243.1"/>
    <property type="molecule type" value="Genomic_DNA"/>
</dbReference>
<name>A0A0L6VHL1_9BASI</name>
<dbReference type="VEuPathDB" id="FungiDB:VP01_158g12"/>
<keyword evidence="3" id="KW-1185">Reference proteome</keyword>
<evidence type="ECO:0000313" key="2">
    <source>
        <dbReference type="EMBL" id="KNZ60243.1"/>
    </source>
</evidence>
<reference evidence="2 3" key="1">
    <citation type="submission" date="2015-08" db="EMBL/GenBank/DDBJ databases">
        <title>Next Generation Sequencing and Analysis of the Genome of Puccinia sorghi L Schw, the Causal Agent of Maize Common Rust.</title>
        <authorList>
            <person name="Rochi L."/>
            <person name="Burguener G."/>
            <person name="Darino M."/>
            <person name="Turjanski A."/>
            <person name="Kreff E."/>
            <person name="Dieguez M.J."/>
            <person name="Sacco F."/>
        </authorList>
    </citation>
    <scope>NUCLEOTIDE SEQUENCE [LARGE SCALE GENOMIC DNA]</scope>
    <source>
        <strain evidence="2 3">RO10H11247</strain>
    </source>
</reference>
<proteinExistence type="predicted"/>
<dbReference type="AlphaFoldDB" id="A0A0L6VHL1"/>